<feature type="transmembrane region" description="Helical" evidence="9">
    <location>
        <begin position="26"/>
        <end position="48"/>
    </location>
</feature>
<keyword evidence="6 8" id="KW-0675">Receptor</keyword>
<evidence type="ECO:0000256" key="5">
    <source>
        <dbReference type="ARBA" id="ARBA00023136"/>
    </source>
</evidence>
<feature type="domain" description="G-protein coupled receptors family 1 profile" evidence="10">
    <location>
        <begin position="41"/>
        <end position="164"/>
    </location>
</feature>
<dbReference type="InterPro" id="IPR000725">
    <property type="entry name" value="Olfact_rcpt"/>
</dbReference>
<comment type="caution">
    <text evidence="11">The sequence shown here is derived from an EMBL/GenBank/DDBJ whole genome shotgun (WGS) entry which is preliminary data.</text>
</comment>
<dbReference type="PANTHER" id="PTHR48018">
    <property type="entry name" value="OLFACTORY RECEPTOR"/>
    <property type="match status" value="1"/>
</dbReference>
<evidence type="ECO:0000313" key="11">
    <source>
        <dbReference type="EMBL" id="CAJ0920352.1"/>
    </source>
</evidence>
<evidence type="ECO:0000313" key="12">
    <source>
        <dbReference type="Proteomes" id="UP001176940"/>
    </source>
</evidence>
<feature type="transmembrane region" description="Helical" evidence="9">
    <location>
        <begin position="60"/>
        <end position="79"/>
    </location>
</feature>
<organism evidence="11 12">
    <name type="scientific">Ranitomeya imitator</name>
    <name type="common">mimic poison frog</name>
    <dbReference type="NCBI Taxonomy" id="111125"/>
    <lineage>
        <taxon>Eukaryota</taxon>
        <taxon>Metazoa</taxon>
        <taxon>Chordata</taxon>
        <taxon>Craniata</taxon>
        <taxon>Vertebrata</taxon>
        <taxon>Euteleostomi</taxon>
        <taxon>Amphibia</taxon>
        <taxon>Batrachia</taxon>
        <taxon>Anura</taxon>
        <taxon>Neobatrachia</taxon>
        <taxon>Hyloidea</taxon>
        <taxon>Dendrobatidae</taxon>
        <taxon>Dendrobatinae</taxon>
        <taxon>Ranitomeya</taxon>
    </lineage>
</organism>
<evidence type="ECO:0000256" key="6">
    <source>
        <dbReference type="ARBA" id="ARBA00023170"/>
    </source>
</evidence>
<evidence type="ECO:0000256" key="9">
    <source>
        <dbReference type="SAM" id="Phobius"/>
    </source>
</evidence>
<evidence type="ECO:0000256" key="7">
    <source>
        <dbReference type="ARBA" id="ARBA00023224"/>
    </source>
</evidence>
<dbReference type="PRINTS" id="PR00245">
    <property type="entry name" value="OLFACTORYR"/>
</dbReference>
<comment type="similarity">
    <text evidence="8">Belongs to the G-protein coupled receptor 1 family.</text>
</comment>
<reference evidence="11" key="1">
    <citation type="submission" date="2023-07" db="EMBL/GenBank/DDBJ databases">
        <authorList>
            <person name="Stuckert A."/>
        </authorList>
    </citation>
    <scope>NUCLEOTIDE SEQUENCE</scope>
</reference>
<accession>A0ABN9KTW2</accession>
<keyword evidence="2 8" id="KW-0812">Transmembrane</keyword>
<sequence>METNNRTHVEVFSFAGITDDVTLGPVLFVLFLKVYLVSLVGNLGMVALVLKTPKLHTPMYFFLSHLSVVDLLYSTIITPKMLTDLISMKKTISFTGCTLQFFFFAAMAATEAFLLSSMSYDRYAAICHPLHYITIMTKKKCWVSGRHLLRDWLLAVIGTDRLCI</sequence>
<dbReference type="SUPFAM" id="SSF81321">
    <property type="entry name" value="Family A G protein-coupled receptor-like"/>
    <property type="match status" value="1"/>
</dbReference>
<dbReference type="PROSITE" id="PS00237">
    <property type="entry name" value="G_PROTEIN_RECEP_F1_1"/>
    <property type="match status" value="1"/>
</dbReference>
<gene>
    <name evidence="11" type="ORF">RIMI_LOCUS1252897</name>
</gene>
<evidence type="ECO:0000256" key="3">
    <source>
        <dbReference type="ARBA" id="ARBA00022989"/>
    </source>
</evidence>
<keyword evidence="3 9" id="KW-1133">Transmembrane helix</keyword>
<dbReference type="InterPro" id="IPR000276">
    <property type="entry name" value="GPCR_Rhodpsn"/>
</dbReference>
<evidence type="ECO:0000259" key="10">
    <source>
        <dbReference type="PROSITE" id="PS50262"/>
    </source>
</evidence>
<keyword evidence="4 8" id="KW-0297">G-protein coupled receptor</keyword>
<feature type="transmembrane region" description="Helical" evidence="9">
    <location>
        <begin position="91"/>
        <end position="115"/>
    </location>
</feature>
<dbReference type="PROSITE" id="PS50262">
    <property type="entry name" value="G_PROTEIN_RECEP_F1_2"/>
    <property type="match status" value="1"/>
</dbReference>
<dbReference type="InterPro" id="IPR017452">
    <property type="entry name" value="GPCR_Rhodpsn_7TM"/>
</dbReference>
<keyword evidence="12" id="KW-1185">Reference proteome</keyword>
<evidence type="ECO:0000256" key="4">
    <source>
        <dbReference type="ARBA" id="ARBA00023040"/>
    </source>
</evidence>
<comment type="subcellular location">
    <subcellularLocation>
        <location evidence="1">Membrane</location>
        <topology evidence="1">Multi-pass membrane protein</topology>
    </subcellularLocation>
</comment>
<evidence type="ECO:0000256" key="2">
    <source>
        <dbReference type="ARBA" id="ARBA00022692"/>
    </source>
</evidence>
<keyword evidence="5 9" id="KW-0472">Membrane</keyword>
<keyword evidence="7 8" id="KW-0807">Transducer</keyword>
<dbReference type="Pfam" id="PF00001">
    <property type="entry name" value="7tm_1"/>
    <property type="match status" value="1"/>
</dbReference>
<dbReference type="Gene3D" id="1.20.1070.10">
    <property type="entry name" value="Rhodopsin 7-helix transmembrane proteins"/>
    <property type="match status" value="1"/>
</dbReference>
<evidence type="ECO:0000256" key="8">
    <source>
        <dbReference type="RuleBase" id="RU000688"/>
    </source>
</evidence>
<evidence type="ECO:0000256" key="1">
    <source>
        <dbReference type="ARBA" id="ARBA00004141"/>
    </source>
</evidence>
<dbReference type="EMBL" id="CAUEEQ010001617">
    <property type="protein sequence ID" value="CAJ0920352.1"/>
    <property type="molecule type" value="Genomic_DNA"/>
</dbReference>
<proteinExistence type="inferred from homology"/>
<protein>
    <recommendedName>
        <fullName evidence="10">G-protein coupled receptors family 1 profile domain-containing protein</fullName>
    </recommendedName>
</protein>
<dbReference type="PRINTS" id="PR00237">
    <property type="entry name" value="GPCRRHODOPSN"/>
</dbReference>
<dbReference type="Proteomes" id="UP001176940">
    <property type="component" value="Unassembled WGS sequence"/>
</dbReference>
<name>A0ABN9KTW2_9NEOB</name>